<gene>
    <name evidence="2" type="primary">phaP</name>
    <name evidence="2" type="ORF">GXW76_20355</name>
</gene>
<reference evidence="2" key="1">
    <citation type="submission" date="2020-01" db="EMBL/GenBank/DDBJ databases">
        <authorList>
            <person name="Rat A."/>
        </authorList>
    </citation>
    <scope>NUCLEOTIDE SEQUENCE</scope>
    <source>
        <strain evidence="2">LMG 31231</strain>
    </source>
</reference>
<evidence type="ECO:0000313" key="3">
    <source>
        <dbReference type="Proteomes" id="UP001138751"/>
    </source>
</evidence>
<feature type="domain" description="Phasin" evidence="1">
    <location>
        <begin position="34"/>
        <end position="131"/>
    </location>
</feature>
<dbReference type="InterPro" id="IPR018968">
    <property type="entry name" value="Phasin"/>
</dbReference>
<evidence type="ECO:0000313" key="2">
    <source>
        <dbReference type="EMBL" id="MBR0673535.1"/>
    </source>
</evidence>
<dbReference type="NCBIfam" id="TIGR01841">
    <property type="entry name" value="phasin"/>
    <property type="match status" value="1"/>
</dbReference>
<dbReference type="RefSeq" id="WP_211863941.1">
    <property type="nucleotide sequence ID" value="NZ_JAAEDM010000076.1"/>
</dbReference>
<accession>A0A9X9X2A6</accession>
<protein>
    <submittedName>
        <fullName evidence="2">TIGR01841 family phasin</fullName>
    </submittedName>
</protein>
<reference evidence="2" key="2">
    <citation type="journal article" date="2021" name="Syst. Appl. Microbiol.">
        <title>Roseomonas hellenica sp. nov., isolated from roots of wild-growing Alkanna tinctoria.</title>
        <authorList>
            <person name="Rat A."/>
            <person name="Naranjo H.D."/>
            <person name="Lebbe L."/>
            <person name="Cnockaert M."/>
            <person name="Krigas N."/>
            <person name="Grigoriadou K."/>
            <person name="Maloupa E."/>
            <person name="Willems A."/>
        </authorList>
    </citation>
    <scope>NUCLEOTIDE SEQUENCE</scope>
    <source>
        <strain evidence="2">LMG 31231</strain>
    </source>
</reference>
<dbReference type="InterPro" id="IPR010127">
    <property type="entry name" value="Phasin_subfam-1"/>
</dbReference>
<dbReference type="Pfam" id="PF09361">
    <property type="entry name" value="Phasin_2"/>
    <property type="match status" value="1"/>
</dbReference>
<sequence>MSDRFGFKPDMDVFKMFADFKMPAMPAMPDMDALAAAQRKNIEAFSAANRVALEGAQAVARRHMEILQQSVAEMTEAMKALSAADAPQDKAARQAELAKSTYERAVANLHELADLIQRSNSEAVGLLNKRFAEAMDEVKGLVAKHGGG</sequence>
<evidence type="ECO:0000259" key="1">
    <source>
        <dbReference type="Pfam" id="PF09361"/>
    </source>
</evidence>
<keyword evidence="3" id="KW-1185">Reference proteome</keyword>
<proteinExistence type="predicted"/>
<dbReference type="AlphaFoldDB" id="A0A9X9X2A6"/>
<name>A0A9X9X2A6_9PROT</name>
<dbReference type="Proteomes" id="UP001138751">
    <property type="component" value="Unassembled WGS sequence"/>
</dbReference>
<comment type="caution">
    <text evidence="2">The sequence shown here is derived from an EMBL/GenBank/DDBJ whole genome shotgun (WGS) entry which is preliminary data.</text>
</comment>
<organism evidence="2 3">
    <name type="scientific">Neoroseomonas soli</name>
    <dbReference type="NCBI Taxonomy" id="1081025"/>
    <lineage>
        <taxon>Bacteria</taxon>
        <taxon>Pseudomonadati</taxon>
        <taxon>Pseudomonadota</taxon>
        <taxon>Alphaproteobacteria</taxon>
        <taxon>Acetobacterales</taxon>
        <taxon>Acetobacteraceae</taxon>
        <taxon>Neoroseomonas</taxon>
    </lineage>
</organism>
<dbReference type="EMBL" id="JAAEDM010000076">
    <property type="protein sequence ID" value="MBR0673535.1"/>
    <property type="molecule type" value="Genomic_DNA"/>
</dbReference>